<evidence type="ECO:0000313" key="3">
    <source>
        <dbReference type="Proteomes" id="UP000299102"/>
    </source>
</evidence>
<organism evidence="2 3">
    <name type="scientific">Eumeta variegata</name>
    <name type="common">Bagworm moth</name>
    <name type="synonym">Eumeta japonica</name>
    <dbReference type="NCBI Taxonomy" id="151549"/>
    <lineage>
        <taxon>Eukaryota</taxon>
        <taxon>Metazoa</taxon>
        <taxon>Ecdysozoa</taxon>
        <taxon>Arthropoda</taxon>
        <taxon>Hexapoda</taxon>
        <taxon>Insecta</taxon>
        <taxon>Pterygota</taxon>
        <taxon>Neoptera</taxon>
        <taxon>Endopterygota</taxon>
        <taxon>Lepidoptera</taxon>
        <taxon>Glossata</taxon>
        <taxon>Ditrysia</taxon>
        <taxon>Tineoidea</taxon>
        <taxon>Psychidae</taxon>
        <taxon>Oiketicinae</taxon>
        <taxon>Eumeta</taxon>
    </lineage>
</organism>
<evidence type="ECO:0000313" key="2">
    <source>
        <dbReference type="EMBL" id="GBP95833.1"/>
    </source>
</evidence>
<gene>
    <name evidence="2" type="ORF">EVAR_8474_1</name>
</gene>
<proteinExistence type="predicted"/>
<dbReference type="AlphaFoldDB" id="A0A4C2A918"/>
<feature type="region of interest" description="Disordered" evidence="1">
    <location>
        <begin position="1"/>
        <end position="26"/>
    </location>
</feature>
<keyword evidence="3" id="KW-1185">Reference proteome</keyword>
<dbReference type="Proteomes" id="UP000299102">
    <property type="component" value="Unassembled WGS sequence"/>
</dbReference>
<accession>A0A4C2A918</accession>
<sequence>MVLKHRDKLIPPSAASGGHLEKDYFRSIEERTTQTVTPKYPPPDVIGIHAPIICHQLRAVCRGLGPEMKTRLESDQPIELVIKLSTSWEKIMIEREMP</sequence>
<reference evidence="2 3" key="1">
    <citation type="journal article" date="2019" name="Commun. Biol.">
        <title>The bagworm genome reveals a unique fibroin gene that provides high tensile strength.</title>
        <authorList>
            <person name="Kono N."/>
            <person name="Nakamura H."/>
            <person name="Ohtoshi R."/>
            <person name="Tomita M."/>
            <person name="Numata K."/>
            <person name="Arakawa K."/>
        </authorList>
    </citation>
    <scope>NUCLEOTIDE SEQUENCE [LARGE SCALE GENOMIC DNA]</scope>
</reference>
<name>A0A4C2A918_EUMVA</name>
<dbReference type="EMBL" id="BGZK01002687">
    <property type="protein sequence ID" value="GBP95833.1"/>
    <property type="molecule type" value="Genomic_DNA"/>
</dbReference>
<evidence type="ECO:0000256" key="1">
    <source>
        <dbReference type="SAM" id="MobiDB-lite"/>
    </source>
</evidence>
<protein>
    <submittedName>
        <fullName evidence="2">Uncharacterized protein</fullName>
    </submittedName>
</protein>
<comment type="caution">
    <text evidence="2">The sequence shown here is derived from an EMBL/GenBank/DDBJ whole genome shotgun (WGS) entry which is preliminary data.</text>
</comment>